<name>A0AAV7UKB6_PLEWA</name>
<proteinExistence type="predicted"/>
<dbReference type="EMBL" id="JANPWB010000005">
    <property type="protein sequence ID" value="KAJ1188969.1"/>
    <property type="molecule type" value="Genomic_DNA"/>
</dbReference>
<dbReference type="AlphaFoldDB" id="A0AAV7UKB6"/>
<feature type="region of interest" description="Disordered" evidence="1">
    <location>
        <begin position="1"/>
        <end position="47"/>
    </location>
</feature>
<sequence>MGATKAACGLNRGRKVPPSRCDTALEPSRFQPSDLYAPPGLRTRGPRHTGLVVARGSAWVSATHPPHVPSRAPKSQRRPHGPVHPSCHSRGAALIDRFLRTQPEGLLWCSRAHGDTPESPRTPGRRIID</sequence>
<organism evidence="2 3">
    <name type="scientific">Pleurodeles waltl</name>
    <name type="common">Iberian ribbed newt</name>
    <dbReference type="NCBI Taxonomy" id="8319"/>
    <lineage>
        <taxon>Eukaryota</taxon>
        <taxon>Metazoa</taxon>
        <taxon>Chordata</taxon>
        <taxon>Craniata</taxon>
        <taxon>Vertebrata</taxon>
        <taxon>Euteleostomi</taxon>
        <taxon>Amphibia</taxon>
        <taxon>Batrachia</taxon>
        <taxon>Caudata</taxon>
        <taxon>Salamandroidea</taxon>
        <taxon>Salamandridae</taxon>
        <taxon>Pleurodelinae</taxon>
        <taxon>Pleurodeles</taxon>
    </lineage>
</organism>
<keyword evidence="3" id="KW-1185">Reference proteome</keyword>
<evidence type="ECO:0000313" key="2">
    <source>
        <dbReference type="EMBL" id="KAJ1188969.1"/>
    </source>
</evidence>
<reference evidence="2" key="1">
    <citation type="journal article" date="2022" name="bioRxiv">
        <title>Sequencing and chromosome-scale assembly of the giantPleurodeles waltlgenome.</title>
        <authorList>
            <person name="Brown T."/>
            <person name="Elewa A."/>
            <person name="Iarovenko S."/>
            <person name="Subramanian E."/>
            <person name="Araus A.J."/>
            <person name="Petzold A."/>
            <person name="Susuki M."/>
            <person name="Suzuki K.-i.T."/>
            <person name="Hayashi T."/>
            <person name="Toyoda A."/>
            <person name="Oliveira C."/>
            <person name="Osipova E."/>
            <person name="Leigh N.D."/>
            <person name="Simon A."/>
            <person name="Yun M.H."/>
        </authorList>
    </citation>
    <scope>NUCLEOTIDE SEQUENCE</scope>
    <source>
        <strain evidence="2">20211129_DDA</strain>
        <tissue evidence="2">Liver</tissue>
    </source>
</reference>
<feature type="region of interest" description="Disordered" evidence="1">
    <location>
        <begin position="110"/>
        <end position="129"/>
    </location>
</feature>
<accession>A0AAV7UKB6</accession>
<protein>
    <submittedName>
        <fullName evidence="2">Uncharacterized protein</fullName>
    </submittedName>
</protein>
<feature type="region of interest" description="Disordered" evidence="1">
    <location>
        <begin position="60"/>
        <end position="89"/>
    </location>
</feature>
<evidence type="ECO:0000313" key="3">
    <source>
        <dbReference type="Proteomes" id="UP001066276"/>
    </source>
</evidence>
<gene>
    <name evidence="2" type="ORF">NDU88_005724</name>
</gene>
<comment type="caution">
    <text evidence="2">The sequence shown here is derived from an EMBL/GenBank/DDBJ whole genome shotgun (WGS) entry which is preliminary data.</text>
</comment>
<dbReference type="Proteomes" id="UP001066276">
    <property type="component" value="Chromosome 3_1"/>
</dbReference>
<evidence type="ECO:0000256" key="1">
    <source>
        <dbReference type="SAM" id="MobiDB-lite"/>
    </source>
</evidence>